<reference evidence="1" key="1">
    <citation type="journal article" date="2019" name="bioRxiv">
        <title>The Genome of the Zebra Mussel, Dreissena polymorpha: A Resource for Invasive Species Research.</title>
        <authorList>
            <person name="McCartney M.A."/>
            <person name="Auch B."/>
            <person name="Kono T."/>
            <person name="Mallez S."/>
            <person name="Zhang Y."/>
            <person name="Obille A."/>
            <person name="Becker A."/>
            <person name="Abrahante J.E."/>
            <person name="Garbe J."/>
            <person name="Badalamenti J.P."/>
            <person name="Herman A."/>
            <person name="Mangelson H."/>
            <person name="Liachko I."/>
            <person name="Sullivan S."/>
            <person name="Sone E.D."/>
            <person name="Koren S."/>
            <person name="Silverstein K.A.T."/>
            <person name="Beckman K.B."/>
            <person name="Gohl D.M."/>
        </authorList>
    </citation>
    <scope>NUCLEOTIDE SEQUENCE</scope>
    <source>
        <strain evidence="1">Duluth1</strain>
        <tissue evidence="1">Whole animal</tissue>
    </source>
</reference>
<evidence type="ECO:0000313" key="2">
    <source>
        <dbReference type="Proteomes" id="UP000828390"/>
    </source>
</evidence>
<protein>
    <submittedName>
        <fullName evidence="1">Uncharacterized protein</fullName>
    </submittedName>
</protein>
<comment type="caution">
    <text evidence="1">The sequence shown here is derived from an EMBL/GenBank/DDBJ whole genome shotgun (WGS) entry which is preliminary data.</text>
</comment>
<name>A0A9D3YC36_DREPO</name>
<dbReference type="AlphaFoldDB" id="A0A9D3YC36"/>
<keyword evidence="2" id="KW-1185">Reference proteome</keyword>
<accession>A0A9D3YC36</accession>
<dbReference type="Proteomes" id="UP000828390">
    <property type="component" value="Unassembled WGS sequence"/>
</dbReference>
<evidence type="ECO:0000313" key="1">
    <source>
        <dbReference type="EMBL" id="KAH3695687.1"/>
    </source>
</evidence>
<proteinExistence type="predicted"/>
<reference evidence="1" key="2">
    <citation type="submission" date="2020-11" db="EMBL/GenBank/DDBJ databases">
        <authorList>
            <person name="McCartney M.A."/>
            <person name="Auch B."/>
            <person name="Kono T."/>
            <person name="Mallez S."/>
            <person name="Becker A."/>
            <person name="Gohl D.M."/>
            <person name="Silverstein K.A.T."/>
            <person name="Koren S."/>
            <person name="Bechman K.B."/>
            <person name="Herman A."/>
            <person name="Abrahante J.E."/>
            <person name="Garbe J."/>
        </authorList>
    </citation>
    <scope>NUCLEOTIDE SEQUENCE</scope>
    <source>
        <strain evidence="1">Duluth1</strain>
        <tissue evidence="1">Whole animal</tissue>
    </source>
</reference>
<gene>
    <name evidence="1" type="ORF">DPMN_083145</name>
</gene>
<dbReference type="EMBL" id="JAIWYP010000016">
    <property type="protein sequence ID" value="KAH3695687.1"/>
    <property type="molecule type" value="Genomic_DNA"/>
</dbReference>
<organism evidence="1 2">
    <name type="scientific">Dreissena polymorpha</name>
    <name type="common">Zebra mussel</name>
    <name type="synonym">Mytilus polymorpha</name>
    <dbReference type="NCBI Taxonomy" id="45954"/>
    <lineage>
        <taxon>Eukaryota</taxon>
        <taxon>Metazoa</taxon>
        <taxon>Spiralia</taxon>
        <taxon>Lophotrochozoa</taxon>
        <taxon>Mollusca</taxon>
        <taxon>Bivalvia</taxon>
        <taxon>Autobranchia</taxon>
        <taxon>Heteroconchia</taxon>
        <taxon>Euheterodonta</taxon>
        <taxon>Imparidentia</taxon>
        <taxon>Neoheterodontei</taxon>
        <taxon>Myida</taxon>
        <taxon>Dreissenoidea</taxon>
        <taxon>Dreissenidae</taxon>
        <taxon>Dreissena</taxon>
    </lineage>
</organism>
<sequence length="170" mass="19333">MLVDYKSISSVFDITSAFGTTTSLKTAENQLKKNASLNFCYYNTYLKQHELQYSAIGGDVKRPVNLRQCHLILMLDNLVRQRYVADPNPGENRSKQICTLPITLQGLPLDHSVTELWNLSECHTSANCLCKNQEKLQKEDVKGALLQLKPDEHRAQDKFSRLMAFGSNRL</sequence>